<keyword evidence="2" id="KW-0472">Membrane</keyword>
<evidence type="ECO:0008006" key="5">
    <source>
        <dbReference type="Google" id="ProtNLM"/>
    </source>
</evidence>
<feature type="transmembrane region" description="Helical" evidence="2">
    <location>
        <begin position="7"/>
        <end position="29"/>
    </location>
</feature>
<protein>
    <recommendedName>
        <fullName evidence="5">Tetraspanin Tsp3</fullName>
    </recommendedName>
</protein>
<feature type="transmembrane region" description="Helical" evidence="2">
    <location>
        <begin position="173"/>
        <end position="191"/>
    </location>
</feature>
<dbReference type="GeneID" id="34614402"/>
<dbReference type="VEuPathDB" id="FungiDB:ASPZODRAFT_23523"/>
<sequence length="243" mass="27629">MILHTSFLYGAVLILLILISTILAAIAWTRSIGFSLPLSPSIPALGTFLPLFTLGVAILRARTRQSRYEPLFHALSQLLTLFPGVLGTLAMTYLLPSEILNCRLETQWQRFFHNKDAGAIRQIQDQLRCCGLRSIHDRAWPFKDASHGDDACEVRFGYDRACLGPWTEREQSAAMMVFVAAVFTLMVKLFFEYGYPSWTRQQSWTERTEQSRPRALESTPYTDNDQLERGENTETGEGVWNDS</sequence>
<feature type="transmembrane region" description="Helical" evidence="2">
    <location>
        <begin position="41"/>
        <end position="59"/>
    </location>
</feature>
<dbReference type="Proteomes" id="UP000184188">
    <property type="component" value="Unassembled WGS sequence"/>
</dbReference>
<dbReference type="RefSeq" id="XP_022583781.1">
    <property type="nucleotide sequence ID" value="XM_022727938.1"/>
</dbReference>
<dbReference type="STRING" id="1073090.A0A1L9SQB4"/>
<evidence type="ECO:0000313" key="3">
    <source>
        <dbReference type="EMBL" id="OJJ49271.1"/>
    </source>
</evidence>
<gene>
    <name evidence="3" type="ORF">ASPZODRAFT_23523</name>
</gene>
<feature type="transmembrane region" description="Helical" evidence="2">
    <location>
        <begin position="71"/>
        <end position="95"/>
    </location>
</feature>
<keyword evidence="2" id="KW-0812">Transmembrane</keyword>
<evidence type="ECO:0000256" key="1">
    <source>
        <dbReference type="SAM" id="MobiDB-lite"/>
    </source>
</evidence>
<name>A0A1L9SQB4_9EURO</name>
<keyword evidence="4" id="KW-1185">Reference proteome</keyword>
<organism evidence="3 4">
    <name type="scientific">Penicilliopsis zonata CBS 506.65</name>
    <dbReference type="NCBI Taxonomy" id="1073090"/>
    <lineage>
        <taxon>Eukaryota</taxon>
        <taxon>Fungi</taxon>
        <taxon>Dikarya</taxon>
        <taxon>Ascomycota</taxon>
        <taxon>Pezizomycotina</taxon>
        <taxon>Eurotiomycetes</taxon>
        <taxon>Eurotiomycetidae</taxon>
        <taxon>Eurotiales</taxon>
        <taxon>Aspergillaceae</taxon>
        <taxon>Penicilliopsis</taxon>
    </lineage>
</organism>
<evidence type="ECO:0000313" key="4">
    <source>
        <dbReference type="Proteomes" id="UP000184188"/>
    </source>
</evidence>
<feature type="region of interest" description="Disordered" evidence="1">
    <location>
        <begin position="202"/>
        <end position="243"/>
    </location>
</feature>
<proteinExistence type="predicted"/>
<dbReference type="AlphaFoldDB" id="A0A1L9SQB4"/>
<evidence type="ECO:0000256" key="2">
    <source>
        <dbReference type="SAM" id="Phobius"/>
    </source>
</evidence>
<feature type="compositionally biased region" description="Basic and acidic residues" evidence="1">
    <location>
        <begin position="206"/>
        <end position="215"/>
    </location>
</feature>
<accession>A0A1L9SQB4</accession>
<dbReference type="EMBL" id="KV878338">
    <property type="protein sequence ID" value="OJJ49271.1"/>
    <property type="molecule type" value="Genomic_DNA"/>
</dbReference>
<dbReference type="OrthoDB" id="71600at2759"/>
<reference evidence="4" key="1">
    <citation type="journal article" date="2017" name="Genome Biol.">
        <title>Comparative genomics reveals high biological diversity and specific adaptations in the industrially and medically important fungal genus Aspergillus.</title>
        <authorList>
            <person name="de Vries R.P."/>
            <person name="Riley R."/>
            <person name="Wiebenga A."/>
            <person name="Aguilar-Osorio G."/>
            <person name="Amillis S."/>
            <person name="Uchima C.A."/>
            <person name="Anderluh G."/>
            <person name="Asadollahi M."/>
            <person name="Askin M."/>
            <person name="Barry K."/>
            <person name="Battaglia E."/>
            <person name="Bayram O."/>
            <person name="Benocci T."/>
            <person name="Braus-Stromeyer S.A."/>
            <person name="Caldana C."/>
            <person name="Canovas D."/>
            <person name="Cerqueira G.C."/>
            <person name="Chen F."/>
            <person name="Chen W."/>
            <person name="Choi C."/>
            <person name="Clum A."/>
            <person name="Dos Santos R.A."/>
            <person name="Damasio A.R."/>
            <person name="Diallinas G."/>
            <person name="Emri T."/>
            <person name="Fekete E."/>
            <person name="Flipphi M."/>
            <person name="Freyberg S."/>
            <person name="Gallo A."/>
            <person name="Gournas C."/>
            <person name="Habgood R."/>
            <person name="Hainaut M."/>
            <person name="Harispe M.L."/>
            <person name="Henrissat B."/>
            <person name="Hilden K.S."/>
            <person name="Hope R."/>
            <person name="Hossain A."/>
            <person name="Karabika E."/>
            <person name="Karaffa L."/>
            <person name="Karanyi Z."/>
            <person name="Krasevec N."/>
            <person name="Kuo A."/>
            <person name="Kusch H."/>
            <person name="LaButti K."/>
            <person name="Lagendijk E.L."/>
            <person name="Lapidus A."/>
            <person name="Levasseur A."/>
            <person name="Lindquist E."/>
            <person name="Lipzen A."/>
            <person name="Logrieco A.F."/>
            <person name="MacCabe A."/>
            <person name="Maekelae M.R."/>
            <person name="Malavazi I."/>
            <person name="Melin P."/>
            <person name="Meyer V."/>
            <person name="Mielnichuk N."/>
            <person name="Miskei M."/>
            <person name="Molnar A.P."/>
            <person name="Mule G."/>
            <person name="Ngan C.Y."/>
            <person name="Orejas M."/>
            <person name="Orosz E."/>
            <person name="Ouedraogo J.P."/>
            <person name="Overkamp K.M."/>
            <person name="Park H.-S."/>
            <person name="Perrone G."/>
            <person name="Piumi F."/>
            <person name="Punt P.J."/>
            <person name="Ram A.F."/>
            <person name="Ramon A."/>
            <person name="Rauscher S."/>
            <person name="Record E."/>
            <person name="Riano-Pachon D.M."/>
            <person name="Robert V."/>
            <person name="Roehrig J."/>
            <person name="Ruller R."/>
            <person name="Salamov A."/>
            <person name="Salih N.S."/>
            <person name="Samson R.A."/>
            <person name="Sandor E."/>
            <person name="Sanguinetti M."/>
            <person name="Schuetze T."/>
            <person name="Sepcic K."/>
            <person name="Shelest E."/>
            <person name="Sherlock G."/>
            <person name="Sophianopoulou V."/>
            <person name="Squina F.M."/>
            <person name="Sun H."/>
            <person name="Susca A."/>
            <person name="Todd R.B."/>
            <person name="Tsang A."/>
            <person name="Unkles S.E."/>
            <person name="van de Wiele N."/>
            <person name="van Rossen-Uffink D."/>
            <person name="Oliveira J.V."/>
            <person name="Vesth T.C."/>
            <person name="Visser J."/>
            <person name="Yu J.-H."/>
            <person name="Zhou M."/>
            <person name="Andersen M.R."/>
            <person name="Archer D.B."/>
            <person name="Baker S.E."/>
            <person name="Benoit I."/>
            <person name="Brakhage A.A."/>
            <person name="Braus G.H."/>
            <person name="Fischer R."/>
            <person name="Frisvad J.C."/>
            <person name="Goldman G.H."/>
            <person name="Houbraken J."/>
            <person name="Oakley B."/>
            <person name="Pocsi I."/>
            <person name="Scazzocchio C."/>
            <person name="Seiboth B."/>
            <person name="vanKuyk P.A."/>
            <person name="Wortman J."/>
            <person name="Dyer P.S."/>
            <person name="Grigoriev I.V."/>
        </authorList>
    </citation>
    <scope>NUCLEOTIDE SEQUENCE [LARGE SCALE GENOMIC DNA]</scope>
    <source>
        <strain evidence="4">CBS 506.65</strain>
    </source>
</reference>
<keyword evidence="2" id="KW-1133">Transmembrane helix</keyword>